<protein>
    <submittedName>
        <fullName evidence="1">Uncharacterized protein</fullName>
    </submittedName>
</protein>
<name>A0A835VLT7_VANPL</name>
<sequence>MHTHGLPNQCAHICESELHIFLVNAPCACATVRSSAPMLTQICASQPLQKERSPAKRAESFNRNNRVMQASNKSDIKANKASNFEWYLSLKMKELHKSLPLGCSSEVFKCLFDVAVQHSRGWHS</sequence>
<accession>A0A835VLT7</accession>
<evidence type="ECO:0000313" key="2">
    <source>
        <dbReference type="Proteomes" id="UP000639772"/>
    </source>
</evidence>
<comment type="caution">
    <text evidence="1">The sequence shown here is derived from an EMBL/GenBank/DDBJ whole genome shotgun (WGS) entry which is preliminary data.</text>
</comment>
<reference evidence="1 2" key="1">
    <citation type="journal article" date="2020" name="Nat. Food">
        <title>A phased Vanilla planifolia genome enables genetic improvement of flavour and production.</title>
        <authorList>
            <person name="Hasing T."/>
            <person name="Tang H."/>
            <person name="Brym M."/>
            <person name="Khazi F."/>
            <person name="Huang T."/>
            <person name="Chambers A.H."/>
        </authorList>
    </citation>
    <scope>NUCLEOTIDE SEQUENCE [LARGE SCALE GENOMIC DNA]</scope>
    <source>
        <tissue evidence="1">Leaf</tissue>
    </source>
</reference>
<organism evidence="1 2">
    <name type="scientific">Vanilla planifolia</name>
    <name type="common">Vanilla</name>
    <dbReference type="NCBI Taxonomy" id="51239"/>
    <lineage>
        <taxon>Eukaryota</taxon>
        <taxon>Viridiplantae</taxon>
        <taxon>Streptophyta</taxon>
        <taxon>Embryophyta</taxon>
        <taxon>Tracheophyta</taxon>
        <taxon>Spermatophyta</taxon>
        <taxon>Magnoliopsida</taxon>
        <taxon>Liliopsida</taxon>
        <taxon>Asparagales</taxon>
        <taxon>Orchidaceae</taxon>
        <taxon>Vanilloideae</taxon>
        <taxon>Vanilleae</taxon>
        <taxon>Vanilla</taxon>
    </lineage>
</organism>
<evidence type="ECO:0000313" key="1">
    <source>
        <dbReference type="EMBL" id="KAG0501341.1"/>
    </source>
</evidence>
<dbReference type="AlphaFoldDB" id="A0A835VLT7"/>
<dbReference type="EMBL" id="JADCNM010000001">
    <property type="protein sequence ID" value="KAG0501341.1"/>
    <property type="molecule type" value="Genomic_DNA"/>
</dbReference>
<dbReference type="Proteomes" id="UP000639772">
    <property type="component" value="Chromosome 1"/>
</dbReference>
<gene>
    <name evidence="1" type="ORF">HPP92_001413</name>
</gene>
<proteinExistence type="predicted"/>